<dbReference type="NCBIfam" id="NF041216">
    <property type="entry name" value="CU044_2847_fam"/>
    <property type="match status" value="1"/>
</dbReference>
<keyword evidence="4" id="KW-1185">Reference proteome</keyword>
<evidence type="ECO:0000313" key="3">
    <source>
        <dbReference type="EMBL" id="SNT61030.1"/>
    </source>
</evidence>
<proteinExistence type="predicted"/>
<organism evidence="3 4">
    <name type="scientific">Actinomadura meyerae</name>
    <dbReference type="NCBI Taxonomy" id="240840"/>
    <lineage>
        <taxon>Bacteria</taxon>
        <taxon>Bacillati</taxon>
        <taxon>Actinomycetota</taxon>
        <taxon>Actinomycetes</taxon>
        <taxon>Streptosporangiales</taxon>
        <taxon>Thermomonosporaceae</taxon>
        <taxon>Actinomadura</taxon>
    </lineage>
</organism>
<dbReference type="EMBL" id="FZOR01000061">
    <property type="protein sequence ID" value="SNT61030.1"/>
    <property type="molecule type" value="Genomic_DNA"/>
</dbReference>
<name>A0A239P1Z7_9ACTN</name>
<dbReference type="Proteomes" id="UP000198318">
    <property type="component" value="Unassembled WGS sequence"/>
</dbReference>
<sequence length="141" mass="14866">MGGAMDSVLMRIPLQDGSDQFIEAEVDPLGLEDVELVADDGQGRRFVQAAGTLAAAFDHIEPALSMLVTRLRDAARAPEEITLGFGLKLGGETGLVFAKGKSEASFTVSVTWARNPASARERAAARPPAEEAAEAEEAPDQ</sequence>
<evidence type="ECO:0000259" key="2">
    <source>
        <dbReference type="Pfam" id="PF19493"/>
    </source>
</evidence>
<gene>
    <name evidence="3" type="ORF">SAMN05443665_106120</name>
</gene>
<reference evidence="3 4" key="1">
    <citation type="submission" date="2017-06" db="EMBL/GenBank/DDBJ databases">
        <authorList>
            <person name="Kim H.J."/>
            <person name="Triplett B.A."/>
        </authorList>
    </citation>
    <scope>NUCLEOTIDE SEQUENCE [LARGE SCALE GENOMIC DNA]</scope>
    <source>
        <strain evidence="3 4">DSM 44715</strain>
    </source>
</reference>
<feature type="domain" description="Trypsin-co-occurring" evidence="2">
    <location>
        <begin position="12"/>
        <end position="114"/>
    </location>
</feature>
<dbReference type="InterPro" id="IPR045794">
    <property type="entry name" value="Trypco1"/>
</dbReference>
<dbReference type="AlphaFoldDB" id="A0A239P1Z7"/>
<evidence type="ECO:0000256" key="1">
    <source>
        <dbReference type="SAM" id="MobiDB-lite"/>
    </source>
</evidence>
<dbReference type="Pfam" id="PF19493">
    <property type="entry name" value="Trypco1"/>
    <property type="match status" value="1"/>
</dbReference>
<protein>
    <recommendedName>
        <fullName evidence="2">Trypsin-co-occurring domain-containing protein</fullName>
    </recommendedName>
</protein>
<feature type="region of interest" description="Disordered" evidence="1">
    <location>
        <begin position="116"/>
        <end position="141"/>
    </location>
</feature>
<feature type="compositionally biased region" description="Acidic residues" evidence="1">
    <location>
        <begin position="131"/>
        <end position="141"/>
    </location>
</feature>
<evidence type="ECO:0000313" key="4">
    <source>
        <dbReference type="Proteomes" id="UP000198318"/>
    </source>
</evidence>
<accession>A0A239P1Z7</accession>